<dbReference type="Gene3D" id="3.30.70.330">
    <property type="match status" value="1"/>
</dbReference>
<feature type="compositionally biased region" description="Basic and acidic residues" evidence="3">
    <location>
        <begin position="174"/>
        <end position="194"/>
    </location>
</feature>
<dbReference type="SUPFAM" id="SSF54928">
    <property type="entry name" value="RNA-binding domain, RBD"/>
    <property type="match status" value="1"/>
</dbReference>
<evidence type="ECO:0000313" key="10">
    <source>
        <dbReference type="Proteomes" id="UP000310685"/>
    </source>
</evidence>
<evidence type="ECO:0000256" key="1">
    <source>
        <dbReference type="ARBA" id="ARBA00022884"/>
    </source>
</evidence>
<dbReference type="Proteomes" id="UP000305362">
    <property type="component" value="Unassembled WGS sequence"/>
</dbReference>
<dbReference type="InterPro" id="IPR000504">
    <property type="entry name" value="RRM_dom"/>
</dbReference>
<dbReference type="GO" id="GO:0003723">
    <property type="term" value="F:RNA binding"/>
    <property type="evidence" value="ECO:0007669"/>
    <property type="project" value="UniProtKB-UniRule"/>
</dbReference>
<feature type="region of interest" description="Disordered" evidence="3">
    <location>
        <begin position="1"/>
        <end position="66"/>
    </location>
</feature>
<dbReference type="Pfam" id="PF00076">
    <property type="entry name" value="RRM_1"/>
    <property type="match status" value="1"/>
</dbReference>
<dbReference type="GO" id="GO:0005737">
    <property type="term" value="C:cytoplasm"/>
    <property type="evidence" value="ECO:0007669"/>
    <property type="project" value="TreeGrafter"/>
</dbReference>
<sequence length="220" mass="25584">MERGRSTSPRPLNSGNRPVSRSRSRNSGWGSRSPSRSRSVSKSDERMRSISRSLSRSRSRSRSVDSSRGLKCVVVRGLTKNVAVEHLEEIFDAYGKIVHVELVKARKINTTMGYAFIFYEHVEDAEDACDFMHKGIIDEVKVTVDMSKMTMQKLKDRQRSPPRRGGYRQPPPRRGRESPPKRGGYDDYYDDRRRSYSPPYRRRSPSYQGRYENSYDKSRY</sequence>
<dbReference type="EMBL" id="SPRV01000029">
    <property type="protein sequence ID" value="TIC61440.1"/>
    <property type="molecule type" value="Genomic_DNA"/>
</dbReference>
<organism evidence="5 10">
    <name type="scientific">Wallemia mellicola</name>
    <dbReference type="NCBI Taxonomy" id="1708541"/>
    <lineage>
        <taxon>Eukaryota</taxon>
        <taxon>Fungi</taxon>
        <taxon>Dikarya</taxon>
        <taxon>Basidiomycota</taxon>
        <taxon>Wallemiomycotina</taxon>
        <taxon>Wallemiomycetes</taxon>
        <taxon>Wallemiales</taxon>
        <taxon>Wallemiaceae</taxon>
        <taxon>Wallemia</taxon>
    </lineage>
</organism>
<evidence type="ECO:0000313" key="9">
    <source>
        <dbReference type="Proteomes" id="UP000309601"/>
    </source>
</evidence>
<dbReference type="PANTHER" id="PTHR15481">
    <property type="entry name" value="RIBONUCLEIC ACID BINDING PROTEIN S1"/>
    <property type="match status" value="1"/>
</dbReference>
<name>A0A4T0S446_9BASI</name>
<dbReference type="GO" id="GO:0005654">
    <property type="term" value="C:nucleoplasm"/>
    <property type="evidence" value="ECO:0007669"/>
    <property type="project" value="TreeGrafter"/>
</dbReference>
<dbReference type="PANTHER" id="PTHR15481:SF0">
    <property type="entry name" value="LD23870P-RELATED"/>
    <property type="match status" value="1"/>
</dbReference>
<protein>
    <submittedName>
        <fullName evidence="5">RNA-binding domain-containing protein</fullName>
    </submittedName>
</protein>
<dbReference type="EMBL" id="SPRW01000003">
    <property type="protein sequence ID" value="TIC70588.1"/>
    <property type="molecule type" value="Genomic_DNA"/>
</dbReference>
<dbReference type="InterPro" id="IPR012677">
    <property type="entry name" value="Nucleotide-bd_a/b_plait_sf"/>
</dbReference>
<reference evidence="8 9" key="1">
    <citation type="submission" date="2019-03" db="EMBL/GenBank/DDBJ databases">
        <title>Sequencing 25 genomes of Wallemia mellicola.</title>
        <authorList>
            <person name="Gostincar C."/>
        </authorList>
    </citation>
    <scope>NUCLEOTIDE SEQUENCE [LARGE SCALE GENOMIC DNA]</scope>
    <source>
        <strain evidence="7 9">EXF-1274</strain>
        <strain evidence="6 8">EXF-1277</strain>
        <strain evidence="5 10">EXF-6152</strain>
    </source>
</reference>
<evidence type="ECO:0000259" key="4">
    <source>
        <dbReference type="PROSITE" id="PS50102"/>
    </source>
</evidence>
<accession>A0A4T0S446</accession>
<proteinExistence type="predicted"/>
<dbReference type="OrthoDB" id="439808at2759"/>
<evidence type="ECO:0000256" key="3">
    <source>
        <dbReference type="SAM" id="MobiDB-lite"/>
    </source>
</evidence>
<dbReference type="GO" id="GO:0000398">
    <property type="term" value="P:mRNA splicing, via spliceosome"/>
    <property type="evidence" value="ECO:0007669"/>
    <property type="project" value="TreeGrafter"/>
</dbReference>
<dbReference type="Proteomes" id="UP000310685">
    <property type="component" value="Unassembled WGS sequence"/>
</dbReference>
<feature type="domain" description="RRM" evidence="4">
    <location>
        <begin position="71"/>
        <end position="149"/>
    </location>
</feature>
<dbReference type="GO" id="GO:0061574">
    <property type="term" value="C:ASAP complex"/>
    <property type="evidence" value="ECO:0007669"/>
    <property type="project" value="TreeGrafter"/>
</dbReference>
<evidence type="ECO:0000256" key="2">
    <source>
        <dbReference type="PROSITE-ProRule" id="PRU00176"/>
    </source>
</evidence>
<evidence type="ECO:0000313" key="8">
    <source>
        <dbReference type="Proteomes" id="UP000305362"/>
    </source>
</evidence>
<feature type="compositionally biased region" description="Polar residues" evidence="3">
    <location>
        <begin position="1"/>
        <end position="11"/>
    </location>
</feature>
<evidence type="ECO:0000313" key="6">
    <source>
        <dbReference type="EMBL" id="TIC61440.1"/>
    </source>
</evidence>
<dbReference type="Proteomes" id="UP000309601">
    <property type="component" value="Unassembled WGS sequence"/>
</dbReference>
<dbReference type="EMBL" id="SPRC01000002">
    <property type="protein sequence ID" value="TIB82361.1"/>
    <property type="molecule type" value="Genomic_DNA"/>
</dbReference>
<gene>
    <name evidence="7" type="ORF">E3Q02_00443</name>
    <name evidence="6" type="ORF">E3Q03_02698</name>
    <name evidence="5" type="ORF">E3Q22_00318</name>
</gene>
<evidence type="ECO:0000313" key="5">
    <source>
        <dbReference type="EMBL" id="TIB82361.1"/>
    </source>
</evidence>
<dbReference type="SMART" id="SM00360">
    <property type="entry name" value="RRM"/>
    <property type="match status" value="1"/>
</dbReference>
<feature type="region of interest" description="Disordered" evidence="3">
    <location>
        <begin position="151"/>
        <end position="220"/>
    </location>
</feature>
<dbReference type="PROSITE" id="PS50102">
    <property type="entry name" value="RRM"/>
    <property type="match status" value="1"/>
</dbReference>
<keyword evidence="1 2" id="KW-0694">RNA-binding</keyword>
<feature type="compositionally biased region" description="Low complexity" evidence="3">
    <location>
        <begin position="13"/>
        <end position="40"/>
    </location>
</feature>
<comment type="caution">
    <text evidence="5">The sequence shown here is derived from an EMBL/GenBank/DDBJ whole genome shotgun (WGS) entry which is preliminary data.</text>
</comment>
<dbReference type="InterPro" id="IPR035979">
    <property type="entry name" value="RBD_domain_sf"/>
</dbReference>
<dbReference type="AlphaFoldDB" id="A0A4T0S446"/>
<evidence type="ECO:0000313" key="7">
    <source>
        <dbReference type="EMBL" id="TIC70588.1"/>
    </source>
</evidence>